<dbReference type="GO" id="GO:0003676">
    <property type="term" value="F:nucleic acid binding"/>
    <property type="evidence" value="ECO:0007669"/>
    <property type="project" value="InterPro"/>
</dbReference>
<gene>
    <name evidence="1" type="ORF">FD28_GL001027</name>
</gene>
<dbReference type="Proteomes" id="UP000051580">
    <property type="component" value="Unassembled WGS sequence"/>
</dbReference>
<dbReference type="OrthoDB" id="2325411at2"/>
<reference evidence="1 2" key="1">
    <citation type="journal article" date="2015" name="Genome Announc.">
        <title>Expanding the biotechnology potential of lactobacilli through comparative genomics of 213 strains and associated genera.</title>
        <authorList>
            <person name="Sun Z."/>
            <person name="Harris H.M."/>
            <person name="McCann A."/>
            <person name="Guo C."/>
            <person name="Argimon S."/>
            <person name="Zhang W."/>
            <person name="Yang X."/>
            <person name="Jeffery I.B."/>
            <person name="Cooney J.C."/>
            <person name="Kagawa T.F."/>
            <person name="Liu W."/>
            <person name="Song Y."/>
            <person name="Salvetti E."/>
            <person name="Wrobel A."/>
            <person name="Rasinkangas P."/>
            <person name="Parkhill J."/>
            <person name="Rea M.C."/>
            <person name="O'Sullivan O."/>
            <person name="Ritari J."/>
            <person name="Douillard F.P."/>
            <person name="Paul Ross R."/>
            <person name="Yang R."/>
            <person name="Briner A.E."/>
            <person name="Felis G.E."/>
            <person name="de Vos W.M."/>
            <person name="Barrangou R."/>
            <person name="Klaenhammer T.R."/>
            <person name="Caufield P.W."/>
            <person name="Cui Y."/>
            <person name="Zhang H."/>
            <person name="O'Toole P.W."/>
        </authorList>
    </citation>
    <scope>NUCLEOTIDE SEQUENCE [LARGE SCALE GENOMIC DNA]</scope>
    <source>
        <strain evidence="1 2">DSM 16381</strain>
    </source>
</reference>
<evidence type="ECO:0000313" key="2">
    <source>
        <dbReference type="Proteomes" id="UP000051580"/>
    </source>
</evidence>
<comment type="caution">
    <text evidence="1">The sequence shown here is derived from an EMBL/GenBank/DDBJ whole genome shotgun (WGS) entry which is preliminary data.</text>
</comment>
<organism evidence="1 2">
    <name type="scientific">Levilactobacillus hammesii DSM 16381</name>
    <dbReference type="NCBI Taxonomy" id="1423753"/>
    <lineage>
        <taxon>Bacteria</taxon>
        <taxon>Bacillati</taxon>
        <taxon>Bacillota</taxon>
        <taxon>Bacilli</taxon>
        <taxon>Lactobacillales</taxon>
        <taxon>Lactobacillaceae</taxon>
        <taxon>Levilactobacillus</taxon>
    </lineage>
</organism>
<proteinExistence type="predicted"/>
<sequence>MFAERRALDRLPRENHFVYIVDYPICQVDRSGQLMVAKNFASWGEITQITIDPHQRFVIKSTSGHCLTLGAKKIVNYGTDADDGSVGTLLKRYGYVLPTTTATPVTDQFRQHLAAVFPKVTTLTAIPERYAVIDCEFGILFGSQRQGDTLVQRRVSVLGEKAGIFQLAVLGFAGNQAMDLFFNRYLDNANFSAEIKLRGLKETQLTLAEYETQASPVRVLKDFIHKVIARQLPLVFWDQSNDLRLLRHALATHFAEFSVAEQMLLGKSLVVFDGSAYTNLVINRSNHAKKDAHHFLPLNGVAGLLNIFNPHQHNALWDAQTTHCVVNALAKIQETQPVILAQPRPATCGTSPAVIPAVSTSQQLVPTATTFCQLRSAGRTYREIAQQFGVSTSTVWRAVQQATRV</sequence>
<dbReference type="SUPFAM" id="SSF53098">
    <property type="entry name" value="Ribonuclease H-like"/>
    <property type="match status" value="1"/>
</dbReference>
<dbReference type="Gene3D" id="3.30.420.10">
    <property type="entry name" value="Ribonuclease H-like superfamily/Ribonuclease H"/>
    <property type="match status" value="1"/>
</dbReference>
<dbReference type="STRING" id="1423753.FD28_GL001027"/>
<dbReference type="PATRIC" id="fig|1423753.3.peg.1068"/>
<dbReference type="InterPro" id="IPR036397">
    <property type="entry name" value="RNaseH_sf"/>
</dbReference>
<dbReference type="EMBL" id="AZFS01000061">
    <property type="protein sequence ID" value="KRL93837.1"/>
    <property type="molecule type" value="Genomic_DNA"/>
</dbReference>
<dbReference type="AlphaFoldDB" id="A0A0R1UKW0"/>
<keyword evidence="2" id="KW-1185">Reference proteome</keyword>
<protein>
    <submittedName>
        <fullName evidence="1">Uncharacterized protein</fullName>
    </submittedName>
</protein>
<evidence type="ECO:0000313" key="1">
    <source>
        <dbReference type="EMBL" id="KRL93837.1"/>
    </source>
</evidence>
<name>A0A0R1UKW0_9LACO</name>
<accession>A0A0R1UKW0</accession>
<dbReference type="InterPro" id="IPR012337">
    <property type="entry name" value="RNaseH-like_sf"/>
</dbReference>